<dbReference type="NCBIfam" id="NF012211">
    <property type="entry name" value="tand_rpt_95"/>
    <property type="match status" value="4"/>
</dbReference>
<sequence length="733" mass="75912">MNKIGSAALFALLFTTSVQATTITILPGDGFADSTAVTPVGGNAATTLGQARLNLFQRAATLWAQKIVSSQPIYVSVDFYDLSCSPNQALLGQAAANAFFKNFPNAPRLNVYYPAALANALAQKRIDRSVPTIANRSATADVIAEFNSTIDDGGTSCLNGKGFYYGLDNNPGNKIDLLNTVMHEMGHGLGFTSLVDEVTGQGADTSNPNQLGIYDQFVYDETATSFWPQMTTSMRVMSAINDGKLVWNGAAVNSAASRLSAGVTAAGHLQLYAPNPGQPGSSVSHWSNAASPHLLMEPFDAPALKAAAGVDFTACAFADMGWQLGPAVSCPDGVLVNHPPVANTQTLRTFLGINLSLTLTASDADGDPLNYSVVTMPKNGLLIGTPPLVIYVPNLNFTGADSFQFVANDGKVNSATATIGINVAKTNTAPVAVAQNVSVIHEHAVLIVLSGTDVDADALTFSVVKGVSHGTLTGTLPRLVYRPEAGYVGPDSFTFKANDGIANSAATTVSIVVTNQVPVAVTQSVQVTRNTERTVTLSATDADGDALTFSIATSPAHGTLTGTPPNIVYSPATGYTGTDSFTFRVNDGAASASASINITVSGNHAPVANAQSTQTAQDVTKAVVLTASDVDGDALSYRVEQPLHGVLSGTAPNLSYTPTSGYSGADSFTFKVNDGFTDSNSATVSITVTAPATVAEQSGGGGGAMPNLLWLLILVGLRQLRALRGSMLRVPCR</sequence>
<dbReference type="GO" id="GO:0009653">
    <property type="term" value="P:anatomical structure morphogenesis"/>
    <property type="evidence" value="ECO:0007669"/>
    <property type="project" value="TreeGrafter"/>
</dbReference>
<dbReference type="PANTHER" id="PTHR45739">
    <property type="entry name" value="MATRIX PROTEIN, PUTATIVE-RELATED"/>
    <property type="match status" value="1"/>
</dbReference>
<organism evidence="2 3">
    <name type="scientific">Stenotrophobium rhamnosiphilum</name>
    <dbReference type="NCBI Taxonomy" id="2029166"/>
    <lineage>
        <taxon>Bacteria</taxon>
        <taxon>Pseudomonadati</taxon>
        <taxon>Pseudomonadota</taxon>
        <taxon>Gammaproteobacteria</taxon>
        <taxon>Nevskiales</taxon>
        <taxon>Nevskiaceae</taxon>
        <taxon>Stenotrophobium</taxon>
    </lineage>
</organism>
<evidence type="ECO:0008006" key="4">
    <source>
        <dbReference type="Google" id="ProtNLM"/>
    </source>
</evidence>
<dbReference type="Pfam" id="PF17963">
    <property type="entry name" value="Big_9"/>
    <property type="match status" value="4"/>
</dbReference>
<name>A0A2T5MDT2_9GAMM</name>
<dbReference type="OrthoDB" id="614750at2"/>
<dbReference type="PANTHER" id="PTHR45739:SF8">
    <property type="entry name" value="FRAS1-RELATED EXTRACELLULAR MATRIX PROTEIN 1"/>
    <property type="match status" value="1"/>
</dbReference>
<dbReference type="SUPFAM" id="SSF55486">
    <property type="entry name" value="Metalloproteases ('zincins'), catalytic domain"/>
    <property type="match status" value="1"/>
</dbReference>
<keyword evidence="1" id="KW-0732">Signal</keyword>
<evidence type="ECO:0000256" key="1">
    <source>
        <dbReference type="SAM" id="SignalP"/>
    </source>
</evidence>
<feature type="chain" id="PRO_5015648308" description="Tandem-95 repeat protein" evidence="1">
    <location>
        <begin position="21"/>
        <end position="733"/>
    </location>
</feature>
<feature type="signal peptide" evidence="1">
    <location>
        <begin position="1"/>
        <end position="20"/>
    </location>
</feature>
<protein>
    <recommendedName>
        <fullName evidence="4">Tandem-95 repeat protein</fullName>
    </recommendedName>
</protein>
<proteinExistence type="predicted"/>
<evidence type="ECO:0000313" key="3">
    <source>
        <dbReference type="Proteomes" id="UP000244248"/>
    </source>
</evidence>
<gene>
    <name evidence="2" type="ORF">CJD38_14775</name>
</gene>
<keyword evidence="3" id="KW-1185">Reference proteome</keyword>
<accession>A0A2T5MDT2</accession>
<evidence type="ECO:0000313" key="2">
    <source>
        <dbReference type="EMBL" id="PTU30748.1"/>
    </source>
</evidence>
<dbReference type="InterPro" id="IPR051561">
    <property type="entry name" value="FRAS1_ECM"/>
</dbReference>
<dbReference type="Proteomes" id="UP000244248">
    <property type="component" value="Unassembled WGS sequence"/>
</dbReference>
<reference evidence="2 3" key="1">
    <citation type="submission" date="2018-04" db="EMBL/GenBank/DDBJ databases">
        <title>Novel species isolated from glacier.</title>
        <authorList>
            <person name="Liu Q."/>
            <person name="Xin Y.-H."/>
        </authorList>
    </citation>
    <scope>NUCLEOTIDE SEQUENCE [LARGE SCALE GENOMIC DNA]</scope>
    <source>
        <strain evidence="2 3">GT1R17</strain>
    </source>
</reference>
<comment type="caution">
    <text evidence="2">The sequence shown here is derived from an EMBL/GenBank/DDBJ whole genome shotgun (WGS) entry which is preliminary data.</text>
</comment>
<dbReference type="Gene3D" id="2.60.40.3440">
    <property type="match status" value="4"/>
</dbReference>
<dbReference type="EMBL" id="QANS01000005">
    <property type="protein sequence ID" value="PTU30748.1"/>
    <property type="molecule type" value="Genomic_DNA"/>
</dbReference>
<dbReference type="RefSeq" id="WP_107941120.1">
    <property type="nucleotide sequence ID" value="NZ_QANS01000005.1"/>
</dbReference>
<dbReference type="AlphaFoldDB" id="A0A2T5MDT2"/>